<dbReference type="Proteomes" id="UP000176198">
    <property type="component" value="Unassembled WGS sequence"/>
</dbReference>
<evidence type="ECO:0000313" key="1">
    <source>
        <dbReference type="EMBL" id="OGM02645.1"/>
    </source>
</evidence>
<sequence length="120" mass="13298">MNTCSYIGKDGHKCKARSIKGTSLCYWHTPKLKQSNILASSKGGQNRRLQGAYGDSVELRTPRDVQKFLSGVINAVWTGKIPVQVGTSMGFMTKCWLDAYKESEHDENAIKLGLGRFATE</sequence>
<organism evidence="1 2">
    <name type="scientific">Candidatus Woesebacteria bacterium GWA1_41_8</name>
    <dbReference type="NCBI Taxonomy" id="1802471"/>
    <lineage>
        <taxon>Bacteria</taxon>
        <taxon>Candidatus Woeseibacteriota</taxon>
    </lineage>
</organism>
<name>A0A1F7WKU9_9BACT</name>
<evidence type="ECO:0000313" key="2">
    <source>
        <dbReference type="Proteomes" id="UP000176198"/>
    </source>
</evidence>
<reference evidence="1 2" key="1">
    <citation type="journal article" date="2016" name="Nat. Commun.">
        <title>Thousands of microbial genomes shed light on interconnected biogeochemical processes in an aquifer system.</title>
        <authorList>
            <person name="Anantharaman K."/>
            <person name="Brown C.T."/>
            <person name="Hug L.A."/>
            <person name="Sharon I."/>
            <person name="Castelle C.J."/>
            <person name="Probst A.J."/>
            <person name="Thomas B.C."/>
            <person name="Singh A."/>
            <person name="Wilkins M.J."/>
            <person name="Karaoz U."/>
            <person name="Brodie E.L."/>
            <person name="Williams K.H."/>
            <person name="Hubbard S.S."/>
            <person name="Banfield J.F."/>
        </authorList>
    </citation>
    <scope>NUCLEOTIDE SEQUENCE [LARGE SCALE GENOMIC DNA]</scope>
</reference>
<dbReference type="EMBL" id="MGFJ01000018">
    <property type="protein sequence ID" value="OGM02645.1"/>
    <property type="molecule type" value="Genomic_DNA"/>
</dbReference>
<dbReference type="AlphaFoldDB" id="A0A1F7WKU9"/>
<gene>
    <name evidence="1" type="ORF">A2115_00550</name>
</gene>
<comment type="caution">
    <text evidence="1">The sequence shown here is derived from an EMBL/GenBank/DDBJ whole genome shotgun (WGS) entry which is preliminary data.</text>
</comment>
<accession>A0A1F7WKU9</accession>
<proteinExistence type="predicted"/>
<dbReference type="STRING" id="1802471.A2115_00550"/>
<protein>
    <submittedName>
        <fullName evidence="1">Uncharacterized protein</fullName>
    </submittedName>
</protein>